<dbReference type="InterPro" id="IPR043159">
    <property type="entry name" value="Lectin_gal-bd_sf"/>
</dbReference>
<feature type="chain" id="PRO_5023141544" evidence="17">
    <location>
        <begin position="25"/>
        <end position="1201"/>
    </location>
</feature>
<dbReference type="InterPro" id="IPR000203">
    <property type="entry name" value="GPS"/>
</dbReference>
<dbReference type="FunFam" id="2.60.120.740:FF:000001">
    <property type="entry name" value="Adhesion G protein-coupled receptor L2"/>
    <property type="match status" value="1"/>
</dbReference>
<dbReference type="InterPro" id="IPR046338">
    <property type="entry name" value="GAIN_dom_sf"/>
</dbReference>
<dbReference type="Gene3D" id="4.10.1240.10">
    <property type="entry name" value="GPCR, family 2, extracellular hormone receptor domain"/>
    <property type="match status" value="1"/>
</dbReference>
<sequence>MARVRSANVQLVFLLTVLFSITLAKDTSRYDTVYACEGKPLKLECKDGEIIHLDRAIYGRYSITVCNDHGNTDWSVNCMSTNTLPLLQARCNEKRNCSIQANTSLFSDPCPGTMKYLEAQYHCVPASLLTTTLRPNPPWLITSQPSVWNADKLLTLKPTTSIPPILSSPQLDDFVGSGVEEEPVSVSVTTTSTSTPATPEVSIDNSYNNNYKENYTKIDHEKNLQSTGAITTEWTSSTSDLPPQLTIIDSEGMNDRLSLLCTPETSRSLFWNWTKSGEEAVQACPGGAAGVARWRCETYDNGKTYREPPTPDLSECRSVWLSSLEARLLEGDSIISIANDLSQVTDSKSLYGGDMMTTTKILRDVAQKMEEDMITFPDKQQQEAMVTDLLQCVVRIGSNLLNASQYPSWKDLTFTEQMRVATNLLIGLEENSFLLADIMMKEKTITHSDQNILLSVRVISTHNVDTEVFPNSYIFNSNNNNNNGFIMKNTWLQLHRTALLENSEAGFIRLVYIAFDSLENILQPQSKSGVRIINSKIVSASLGKGKHIQLHQPVTLCFQHLQIDNVSNPTCVFWDYTENGWSEEGCSVIYSNQTHTLCQCNHLTNFAILMDLKNSGSEPLSIASNNIVMYISCIFSGICFLLAAITLQLTVKSNRTVILKNVFFCLFLVECFFMFGITQENILLICSIIAAILHVLLLCSFTWTLIEGFHLYATLIEAFDSEKLQMRLYYLVGYGVPLTVVIAAFFMDRHLYETNNSYCLQANAITLYSIIFVVSVNLVFLCLSLYIIKSNSTMMSVKCKENVKITSLKMWLKSAFLLFLFITLTWSLAFIYMTSYSTFMLYIFSAVNCSQGLLIIVLYCIKNNSVYKVFSELTIISFLPWQCCLINSTPEINLNYKNQRTSFYGTSVGQNSQGSIAESSTPRSLSSHRMNTFHQPHERHAVTKVIDIQNEIDLSNLDSSIPNEDQKSGICGATLPYSRSCQKSYTRTKLPKTSTVFSSGTLHKQSSQSKPNIQDNCFTLNKPTYVQNNRGAPNLCSLRCNTIGDGFVENNCSAKKYVGVSGVRATSPWNHTYSEIMGGISASAGLDDPVYEEIEREREREREQAALVSDMSDEDGRRNSDMSRQSSKSYGDHRPLIMAPTQNPETHNFHTALNAAFRQQLKEQTARTIAVLDGQTVVCHLQPEQNDVFNSQTIQHYSYEC</sequence>
<keyword evidence="12" id="KW-0675">Receptor</keyword>
<feature type="transmembrane region" description="Helical" evidence="16">
    <location>
        <begin position="839"/>
        <end position="861"/>
    </location>
</feature>
<dbReference type="Pfam" id="PF01825">
    <property type="entry name" value="GPS"/>
    <property type="match status" value="1"/>
</dbReference>
<dbReference type="Proteomes" id="UP000325440">
    <property type="component" value="Unassembled WGS sequence"/>
</dbReference>
<evidence type="ECO:0000256" key="9">
    <source>
        <dbReference type="ARBA" id="ARBA00023040"/>
    </source>
</evidence>
<dbReference type="Gene3D" id="1.20.1070.10">
    <property type="entry name" value="Rhodopsin 7-helix transmembrane proteins"/>
    <property type="match status" value="1"/>
</dbReference>
<dbReference type="EMBL" id="CABPRJ010001495">
    <property type="protein sequence ID" value="VVC38745.1"/>
    <property type="molecule type" value="Genomic_DNA"/>
</dbReference>
<proteinExistence type="inferred from homology"/>
<dbReference type="PROSITE" id="PS50227">
    <property type="entry name" value="G_PROTEIN_RECEP_F2_3"/>
    <property type="match status" value="1"/>
</dbReference>
<feature type="domain" description="GAIN-B" evidence="18">
    <location>
        <begin position="442"/>
        <end position="616"/>
    </location>
</feature>
<organism evidence="22 23">
    <name type="scientific">Cinara cedri</name>
    <dbReference type="NCBI Taxonomy" id="506608"/>
    <lineage>
        <taxon>Eukaryota</taxon>
        <taxon>Metazoa</taxon>
        <taxon>Ecdysozoa</taxon>
        <taxon>Arthropoda</taxon>
        <taxon>Hexapoda</taxon>
        <taxon>Insecta</taxon>
        <taxon>Pterygota</taxon>
        <taxon>Neoptera</taxon>
        <taxon>Paraneoptera</taxon>
        <taxon>Hemiptera</taxon>
        <taxon>Sternorrhyncha</taxon>
        <taxon>Aphidomorpha</taxon>
        <taxon>Aphidoidea</taxon>
        <taxon>Aphididae</taxon>
        <taxon>Lachninae</taxon>
        <taxon>Cinara</taxon>
    </lineage>
</organism>
<dbReference type="Pfam" id="PF02140">
    <property type="entry name" value="SUEL_Lectin"/>
    <property type="match status" value="1"/>
</dbReference>
<dbReference type="PANTHER" id="PTHR12011">
    <property type="entry name" value="ADHESION G-PROTEIN COUPLED RECEPTOR"/>
    <property type="match status" value="1"/>
</dbReference>
<feature type="region of interest" description="Disordered" evidence="15">
    <location>
        <begin position="909"/>
        <end position="929"/>
    </location>
</feature>
<dbReference type="InterPro" id="IPR000922">
    <property type="entry name" value="Lectin_gal-bd_dom"/>
</dbReference>
<feature type="signal peptide" evidence="17">
    <location>
        <begin position="1"/>
        <end position="24"/>
    </location>
</feature>
<evidence type="ECO:0000256" key="2">
    <source>
        <dbReference type="ARBA" id="ARBA00010933"/>
    </source>
</evidence>
<keyword evidence="10 16" id="KW-0472">Membrane</keyword>
<evidence type="ECO:0000313" key="23">
    <source>
        <dbReference type="Proteomes" id="UP000325440"/>
    </source>
</evidence>
<dbReference type="InterPro" id="IPR032471">
    <property type="entry name" value="AGRL2-4_GAIN_subdom_A"/>
</dbReference>
<keyword evidence="5 16" id="KW-0812">Transmembrane</keyword>
<dbReference type="PROSITE" id="PS50261">
    <property type="entry name" value="G_PROTEIN_RECEP_F2_4"/>
    <property type="match status" value="1"/>
</dbReference>
<evidence type="ECO:0000259" key="19">
    <source>
        <dbReference type="PROSITE" id="PS50227"/>
    </source>
</evidence>
<comment type="similarity">
    <text evidence="2">Belongs to the G-protein coupled receptor 2 family. LN-TM7 subfamily.</text>
</comment>
<feature type="compositionally biased region" description="Basic and acidic residues" evidence="15">
    <location>
        <begin position="1094"/>
        <end position="1104"/>
    </location>
</feature>
<evidence type="ECO:0000259" key="21">
    <source>
        <dbReference type="PROSITE" id="PS50261"/>
    </source>
</evidence>
<evidence type="ECO:0000256" key="15">
    <source>
        <dbReference type="SAM" id="MobiDB-lite"/>
    </source>
</evidence>
<reference evidence="22 23" key="1">
    <citation type="submission" date="2019-08" db="EMBL/GenBank/DDBJ databases">
        <authorList>
            <person name="Alioto T."/>
            <person name="Alioto T."/>
            <person name="Gomez Garrido J."/>
        </authorList>
    </citation>
    <scope>NUCLEOTIDE SEQUENCE [LARGE SCALE GENOMIC DNA]</scope>
</reference>
<feature type="transmembrane region" description="Helical" evidence="16">
    <location>
        <begin position="627"/>
        <end position="645"/>
    </location>
</feature>
<dbReference type="AlphaFoldDB" id="A0A5E4NAX8"/>
<keyword evidence="3" id="KW-1003">Cell membrane</keyword>
<keyword evidence="9" id="KW-0297">G-protein coupled receptor</keyword>
<evidence type="ECO:0000256" key="3">
    <source>
        <dbReference type="ARBA" id="ARBA00022475"/>
    </source>
</evidence>
<evidence type="ECO:0000256" key="5">
    <source>
        <dbReference type="ARBA" id="ARBA00022692"/>
    </source>
</evidence>
<feature type="transmembrane region" description="Helical" evidence="16">
    <location>
        <begin position="682"/>
        <end position="706"/>
    </location>
</feature>
<gene>
    <name evidence="22" type="ORF">CINCED_3A015034</name>
</gene>
<dbReference type="InterPro" id="IPR000832">
    <property type="entry name" value="GPCR_2_secretin-like"/>
</dbReference>
<keyword evidence="4" id="KW-0597">Phosphoprotein</keyword>
<dbReference type="GO" id="GO:0007166">
    <property type="term" value="P:cell surface receptor signaling pathway"/>
    <property type="evidence" value="ECO:0007669"/>
    <property type="project" value="InterPro"/>
</dbReference>
<dbReference type="InterPro" id="IPR017981">
    <property type="entry name" value="GPCR_2-like_7TM"/>
</dbReference>
<feature type="region of interest" description="Disordered" evidence="15">
    <location>
        <begin position="1094"/>
        <end position="1136"/>
    </location>
</feature>
<feature type="transmembrane region" description="Helical" evidence="16">
    <location>
        <begin position="767"/>
        <end position="789"/>
    </location>
</feature>
<dbReference type="GO" id="GO:0005886">
    <property type="term" value="C:plasma membrane"/>
    <property type="evidence" value="ECO:0007669"/>
    <property type="project" value="UniProtKB-SubCell"/>
</dbReference>
<evidence type="ECO:0000256" key="13">
    <source>
        <dbReference type="ARBA" id="ARBA00023180"/>
    </source>
</evidence>
<feature type="domain" description="G-protein coupled receptors family 2 profile 1" evidence="19">
    <location>
        <begin position="261"/>
        <end position="320"/>
    </location>
</feature>
<dbReference type="Pfam" id="PF16489">
    <property type="entry name" value="GAIN"/>
    <property type="match status" value="1"/>
</dbReference>
<evidence type="ECO:0000256" key="16">
    <source>
        <dbReference type="SAM" id="Phobius"/>
    </source>
</evidence>
<dbReference type="OrthoDB" id="1100386at2759"/>
<keyword evidence="14" id="KW-0807">Transducer</keyword>
<evidence type="ECO:0000256" key="17">
    <source>
        <dbReference type="SAM" id="SignalP"/>
    </source>
</evidence>
<evidence type="ECO:0000256" key="14">
    <source>
        <dbReference type="ARBA" id="ARBA00023224"/>
    </source>
</evidence>
<name>A0A5E4NAX8_9HEMI</name>
<evidence type="ECO:0000256" key="8">
    <source>
        <dbReference type="ARBA" id="ARBA00022989"/>
    </source>
</evidence>
<feature type="transmembrane region" description="Helical" evidence="16">
    <location>
        <begin position="727"/>
        <end position="747"/>
    </location>
</feature>
<feature type="domain" description="SUEL-type lectin" evidence="20">
    <location>
        <begin position="35"/>
        <end position="124"/>
    </location>
</feature>
<dbReference type="PROSITE" id="PS00650">
    <property type="entry name" value="G_PROTEIN_RECEP_F2_2"/>
    <property type="match status" value="1"/>
</dbReference>
<evidence type="ECO:0000256" key="12">
    <source>
        <dbReference type="ARBA" id="ARBA00023170"/>
    </source>
</evidence>
<dbReference type="InterPro" id="IPR057244">
    <property type="entry name" value="GAIN_B"/>
</dbReference>
<keyword evidence="13" id="KW-0325">Glycoprotein</keyword>
<dbReference type="Gene3D" id="2.60.220.50">
    <property type="match status" value="1"/>
</dbReference>
<dbReference type="CDD" id="cd22830">
    <property type="entry name" value="Gal_Rha_Lectin_dCirl"/>
    <property type="match status" value="1"/>
</dbReference>
<dbReference type="Gene3D" id="2.60.120.740">
    <property type="match status" value="1"/>
</dbReference>
<feature type="transmembrane region" description="Helical" evidence="16">
    <location>
        <begin position="657"/>
        <end position="676"/>
    </location>
</feature>
<evidence type="ECO:0000256" key="4">
    <source>
        <dbReference type="ARBA" id="ARBA00022553"/>
    </source>
</evidence>
<evidence type="ECO:0000256" key="10">
    <source>
        <dbReference type="ARBA" id="ARBA00023136"/>
    </source>
</evidence>
<dbReference type="InterPro" id="IPR017983">
    <property type="entry name" value="GPCR_2_secretin-like_CS"/>
</dbReference>
<dbReference type="InterPro" id="IPR036445">
    <property type="entry name" value="GPCR_2_extracell_dom_sf"/>
</dbReference>
<comment type="subcellular location">
    <subcellularLocation>
        <location evidence="1">Cell membrane</location>
        <topology evidence="1">Multi-pass membrane protein</topology>
    </subcellularLocation>
</comment>
<evidence type="ECO:0000256" key="6">
    <source>
        <dbReference type="ARBA" id="ARBA00022729"/>
    </source>
</evidence>
<accession>A0A5E4NAX8</accession>
<dbReference type="PROSITE" id="PS50228">
    <property type="entry name" value="SUEL_LECTIN"/>
    <property type="match status" value="1"/>
</dbReference>
<dbReference type="Pfam" id="PF00002">
    <property type="entry name" value="7tm_2"/>
    <property type="match status" value="1"/>
</dbReference>
<keyword evidence="11" id="KW-1015">Disulfide bond</keyword>
<dbReference type="GO" id="GO:0004930">
    <property type="term" value="F:G protein-coupled receptor activity"/>
    <property type="evidence" value="ECO:0007669"/>
    <property type="project" value="UniProtKB-KW"/>
</dbReference>
<evidence type="ECO:0000256" key="7">
    <source>
        <dbReference type="ARBA" id="ARBA00022734"/>
    </source>
</evidence>
<keyword evidence="7" id="KW-0430">Lectin</keyword>
<dbReference type="Gene3D" id="1.25.40.610">
    <property type="match status" value="1"/>
</dbReference>
<feature type="transmembrane region" description="Helical" evidence="16">
    <location>
        <begin position="810"/>
        <end position="833"/>
    </location>
</feature>
<dbReference type="InterPro" id="IPR001879">
    <property type="entry name" value="GPCR_2_extracellular_dom"/>
</dbReference>
<dbReference type="PROSITE" id="PS50221">
    <property type="entry name" value="GAIN_B"/>
    <property type="match status" value="1"/>
</dbReference>
<evidence type="ECO:0000259" key="18">
    <source>
        <dbReference type="PROSITE" id="PS50221"/>
    </source>
</evidence>
<evidence type="ECO:0000256" key="1">
    <source>
        <dbReference type="ARBA" id="ARBA00004651"/>
    </source>
</evidence>
<dbReference type="SMART" id="SM00303">
    <property type="entry name" value="GPS"/>
    <property type="match status" value="1"/>
</dbReference>
<keyword evidence="6 17" id="KW-0732">Signal</keyword>
<evidence type="ECO:0000259" key="20">
    <source>
        <dbReference type="PROSITE" id="PS50228"/>
    </source>
</evidence>
<keyword evidence="8 16" id="KW-1133">Transmembrane helix</keyword>
<dbReference type="GO" id="GO:0030246">
    <property type="term" value="F:carbohydrate binding"/>
    <property type="evidence" value="ECO:0007669"/>
    <property type="project" value="UniProtKB-KW"/>
</dbReference>
<protein>
    <submittedName>
        <fullName evidence="22">GPCR, family 2, secretin-like, conserved site,GPCR, family 2-like,GPCR, family 2, secretin</fullName>
    </submittedName>
</protein>
<feature type="domain" description="G-protein coupled receptors family 2 profile 2" evidence="21">
    <location>
        <begin position="619"/>
        <end position="863"/>
    </location>
</feature>
<evidence type="ECO:0000313" key="22">
    <source>
        <dbReference type="EMBL" id="VVC38745.1"/>
    </source>
</evidence>
<dbReference type="PANTHER" id="PTHR12011:SF347">
    <property type="entry name" value="FI21270P1-RELATED"/>
    <property type="match status" value="1"/>
</dbReference>
<evidence type="ECO:0000256" key="11">
    <source>
        <dbReference type="ARBA" id="ARBA00023157"/>
    </source>
</evidence>
<dbReference type="PRINTS" id="PR00249">
    <property type="entry name" value="GPCRSECRETIN"/>
</dbReference>
<keyword evidence="23" id="KW-1185">Reference proteome</keyword>